<evidence type="ECO:0000313" key="11">
    <source>
        <dbReference type="EMBL" id="MYL32462.1"/>
    </source>
</evidence>
<evidence type="ECO:0000256" key="6">
    <source>
        <dbReference type="ARBA" id="ARBA00022989"/>
    </source>
</evidence>
<keyword evidence="2" id="KW-0813">Transport</keyword>
<dbReference type="AlphaFoldDB" id="A0A6I4ZX76"/>
<dbReference type="RefSeq" id="WP_160847746.1">
    <property type="nucleotide sequence ID" value="NZ_WMEQ01000001.1"/>
</dbReference>
<evidence type="ECO:0000256" key="2">
    <source>
        <dbReference type="ARBA" id="ARBA00022448"/>
    </source>
</evidence>
<feature type="domain" description="Na+/H+ antiporter NhaC-like C-terminal" evidence="10">
    <location>
        <begin position="288"/>
        <end position="427"/>
    </location>
</feature>
<dbReference type="EMBL" id="WMEQ01000001">
    <property type="protein sequence ID" value="MYL32462.1"/>
    <property type="molecule type" value="Genomic_DNA"/>
</dbReference>
<dbReference type="OrthoDB" id="9762978at2"/>
<evidence type="ECO:0000256" key="1">
    <source>
        <dbReference type="ARBA" id="ARBA00004651"/>
    </source>
</evidence>
<evidence type="ECO:0000256" key="3">
    <source>
        <dbReference type="ARBA" id="ARBA00022449"/>
    </source>
</evidence>
<keyword evidence="3" id="KW-0050">Antiport</keyword>
<feature type="transmembrane region" description="Helical" evidence="9">
    <location>
        <begin position="409"/>
        <end position="430"/>
    </location>
</feature>
<comment type="subcellular location">
    <subcellularLocation>
        <location evidence="1">Cell membrane</location>
        <topology evidence="1">Multi-pass membrane protein</topology>
    </subcellularLocation>
</comment>
<dbReference type="Pfam" id="PF03553">
    <property type="entry name" value="Na_H_antiporter"/>
    <property type="match status" value="2"/>
</dbReference>
<feature type="transmembrane region" description="Helical" evidence="9">
    <location>
        <begin position="7"/>
        <end position="25"/>
    </location>
</feature>
<dbReference type="PANTHER" id="PTHR33451">
    <property type="entry name" value="MALATE-2H(+)/NA(+)-LACTATE ANTIPORTER"/>
    <property type="match status" value="1"/>
</dbReference>
<feature type="transmembrane region" description="Helical" evidence="9">
    <location>
        <begin position="70"/>
        <end position="86"/>
    </location>
</feature>
<keyword evidence="7 9" id="KW-0472">Membrane</keyword>
<evidence type="ECO:0000256" key="8">
    <source>
        <dbReference type="ARBA" id="ARBA00038435"/>
    </source>
</evidence>
<feature type="transmembrane region" description="Helical" evidence="9">
    <location>
        <begin position="378"/>
        <end position="403"/>
    </location>
</feature>
<feature type="transmembrane region" description="Helical" evidence="9">
    <location>
        <begin position="230"/>
        <end position="248"/>
    </location>
</feature>
<dbReference type="GO" id="GO:0015297">
    <property type="term" value="F:antiporter activity"/>
    <property type="evidence" value="ECO:0007669"/>
    <property type="project" value="UniProtKB-KW"/>
</dbReference>
<feature type="transmembrane region" description="Helical" evidence="9">
    <location>
        <begin position="255"/>
        <end position="272"/>
    </location>
</feature>
<dbReference type="GO" id="GO:0005886">
    <property type="term" value="C:plasma membrane"/>
    <property type="evidence" value="ECO:0007669"/>
    <property type="project" value="UniProtKB-SubCell"/>
</dbReference>
<organism evidence="11 12">
    <name type="scientific">Pontibacillus yanchengensis</name>
    <dbReference type="NCBI Taxonomy" id="462910"/>
    <lineage>
        <taxon>Bacteria</taxon>
        <taxon>Bacillati</taxon>
        <taxon>Bacillota</taxon>
        <taxon>Bacilli</taxon>
        <taxon>Bacillales</taxon>
        <taxon>Bacillaceae</taxon>
        <taxon>Pontibacillus</taxon>
    </lineage>
</organism>
<feature type="transmembrane region" description="Helical" evidence="9">
    <location>
        <begin position="292"/>
        <end position="309"/>
    </location>
</feature>
<evidence type="ECO:0000256" key="9">
    <source>
        <dbReference type="SAM" id="Phobius"/>
    </source>
</evidence>
<keyword evidence="5 9" id="KW-0812">Transmembrane</keyword>
<comment type="caution">
    <text evidence="11">The sequence shown here is derived from an EMBL/GenBank/DDBJ whole genome shotgun (WGS) entry which is preliminary data.</text>
</comment>
<dbReference type="PANTHER" id="PTHR33451:SF3">
    <property type="entry name" value="MALATE-2H(+)_NA(+)-LACTATE ANTIPORTER"/>
    <property type="match status" value="1"/>
</dbReference>
<accession>A0A6I4ZX76</accession>
<feature type="domain" description="Na+/H+ antiporter NhaC-like C-terminal" evidence="10">
    <location>
        <begin position="96"/>
        <end position="205"/>
    </location>
</feature>
<evidence type="ECO:0000256" key="4">
    <source>
        <dbReference type="ARBA" id="ARBA00022475"/>
    </source>
</evidence>
<comment type="similarity">
    <text evidence="8">Belongs to the NhaC Na(+)/H(+) (TC 2.A.35) antiporter family.</text>
</comment>
<protein>
    <recommendedName>
        <fullName evidence="10">Na+/H+ antiporter NhaC-like C-terminal domain-containing protein</fullName>
    </recommendedName>
</protein>
<feature type="transmembrane region" description="Helical" evidence="9">
    <location>
        <begin position="31"/>
        <end position="49"/>
    </location>
</feature>
<evidence type="ECO:0000256" key="5">
    <source>
        <dbReference type="ARBA" id="ARBA00022692"/>
    </source>
</evidence>
<evidence type="ECO:0000313" key="12">
    <source>
        <dbReference type="Proteomes" id="UP000468638"/>
    </source>
</evidence>
<keyword evidence="4" id="KW-1003">Cell membrane</keyword>
<evidence type="ECO:0000259" key="10">
    <source>
        <dbReference type="Pfam" id="PF03553"/>
    </source>
</evidence>
<feature type="transmembrane region" description="Helical" evidence="9">
    <location>
        <begin position="192"/>
        <end position="210"/>
    </location>
</feature>
<feature type="transmembrane region" description="Helical" evidence="9">
    <location>
        <begin position="106"/>
        <end position="131"/>
    </location>
</feature>
<sequence length="445" mass="48676">MNKSFSLLEVILIFTVTVSFLMMAISFDAPLYLAMIPGIVLLCGLGMKHGYTVNQFVHSSWIGVKRNKDVAWLLFFIGVILPTWYYSGTIHDLNELFLSFISPSYFFTFAFLIVAMMSMVVGSSIASLSIVGVPLMAAANQIGLPVPVVAGALVSGGFVGDRSSPISSSFQLLRMSVEIDTKSHFRSIAPTLGWGVILSIIIFLTMDLVISKEQLTLNEVTPFSQLDYGSIGVSLLPPFILLIMILLGQEMKLSFSLGIGIAIVILLARGVGPMEWLEGLYFGVNALSGVRDMLPFVLFILVVGAYCQIMEDTEIIQPYIERIFTDNRSLQKNTAQSIAVAAGASLISPNQSFPIILTGRTLMPYWKKNFSQTHLSRILADSTVVFAGLVPWSLLAILCSTIIGVPVLTYAPFAVFLLLMPVITFIYSGIVSKKNISDLKHALQE</sequence>
<evidence type="ECO:0000256" key="7">
    <source>
        <dbReference type="ARBA" id="ARBA00023136"/>
    </source>
</evidence>
<proteinExistence type="inferred from homology"/>
<dbReference type="InterPro" id="IPR018461">
    <property type="entry name" value="Na/H_Antiport_NhaC-like_C"/>
</dbReference>
<dbReference type="Proteomes" id="UP000468638">
    <property type="component" value="Unassembled WGS sequence"/>
</dbReference>
<gene>
    <name evidence="11" type="ORF">GLW05_02430</name>
</gene>
<reference evidence="11 12" key="1">
    <citation type="submission" date="2019-11" db="EMBL/GenBank/DDBJ databases">
        <title>Genome sequences of 17 halophilic strains isolated from different environments.</title>
        <authorList>
            <person name="Furrow R.E."/>
        </authorList>
    </citation>
    <scope>NUCLEOTIDE SEQUENCE [LARGE SCALE GENOMIC DNA]</scope>
    <source>
        <strain evidence="11 12">22514_16_FS</strain>
    </source>
</reference>
<keyword evidence="6 9" id="KW-1133">Transmembrane helix</keyword>
<name>A0A6I4ZX76_9BACI</name>
<dbReference type="InterPro" id="IPR052180">
    <property type="entry name" value="NhaC_Na-H+_Antiporter"/>
</dbReference>